<accession>A0AAQ3P9G6</accession>
<gene>
    <name evidence="1" type="ORF">V8G54_002070</name>
</gene>
<keyword evidence="2" id="KW-1185">Reference proteome</keyword>
<organism evidence="1 2">
    <name type="scientific">Vigna mungo</name>
    <name type="common">Black gram</name>
    <name type="synonym">Phaseolus mungo</name>
    <dbReference type="NCBI Taxonomy" id="3915"/>
    <lineage>
        <taxon>Eukaryota</taxon>
        <taxon>Viridiplantae</taxon>
        <taxon>Streptophyta</taxon>
        <taxon>Embryophyta</taxon>
        <taxon>Tracheophyta</taxon>
        <taxon>Spermatophyta</taxon>
        <taxon>Magnoliopsida</taxon>
        <taxon>eudicotyledons</taxon>
        <taxon>Gunneridae</taxon>
        <taxon>Pentapetalae</taxon>
        <taxon>rosids</taxon>
        <taxon>fabids</taxon>
        <taxon>Fabales</taxon>
        <taxon>Fabaceae</taxon>
        <taxon>Papilionoideae</taxon>
        <taxon>50 kb inversion clade</taxon>
        <taxon>NPAAA clade</taxon>
        <taxon>indigoferoid/millettioid clade</taxon>
        <taxon>Phaseoleae</taxon>
        <taxon>Vigna</taxon>
    </lineage>
</organism>
<dbReference type="AlphaFoldDB" id="A0AAQ3P9G6"/>
<dbReference type="Proteomes" id="UP001374535">
    <property type="component" value="Chromosome 1"/>
</dbReference>
<name>A0AAQ3P9G6_VIGMU</name>
<evidence type="ECO:0000313" key="2">
    <source>
        <dbReference type="Proteomes" id="UP001374535"/>
    </source>
</evidence>
<evidence type="ECO:0000313" key="1">
    <source>
        <dbReference type="EMBL" id="WVZ23526.1"/>
    </source>
</evidence>
<proteinExistence type="predicted"/>
<sequence>MGTKVRAELLKQKEATSLSLCQKKKKINRKTTRYTDSDVTVELPINNIIEVLHNLLLSGLRILLLRIVTSLFQPPLTCRLQISTPNHRKSYRKPTEQKTQTLRLRLRQRERRHQQRVRWLPWQSPWQI</sequence>
<dbReference type="EMBL" id="CP144700">
    <property type="protein sequence ID" value="WVZ23526.1"/>
    <property type="molecule type" value="Genomic_DNA"/>
</dbReference>
<protein>
    <submittedName>
        <fullName evidence="1">Uncharacterized protein</fullName>
    </submittedName>
</protein>
<reference evidence="1 2" key="1">
    <citation type="journal article" date="2023" name="Life. Sci Alliance">
        <title>Evolutionary insights into 3D genome organization and epigenetic landscape of Vigna mungo.</title>
        <authorList>
            <person name="Junaid A."/>
            <person name="Singh B."/>
            <person name="Bhatia S."/>
        </authorList>
    </citation>
    <scope>NUCLEOTIDE SEQUENCE [LARGE SCALE GENOMIC DNA]</scope>
    <source>
        <strain evidence="1">Urdbean</strain>
    </source>
</reference>